<proteinExistence type="predicted"/>
<dbReference type="EMBL" id="CM045772">
    <property type="protein sequence ID" value="KAI7985610.1"/>
    <property type="molecule type" value="Genomic_DNA"/>
</dbReference>
<keyword evidence="2" id="KW-1185">Reference proteome</keyword>
<comment type="caution">
    <text evidence="1">The sequence shown here is derived from an EMBL/GenBank/DDBJ whole genome shotgun (WGS) entry which is preliminary data.</text>
</comment>
<accession>A0ACC0FAC8</accession>
<dbReference type="Proteomes" id="UP001060215">
    <property type="component" value="Chromosome 15"/>
</dbReference>
<protein>
    <submittedName>
        <fullName evidence="1">AT-hook motif nuclear-localized protein 29</fullName>
    </submittedName>
</protein>
<reference evidence="1 2" key="1">
    <citation type="journal article" date="2022" name="Plant J.">
        <title>Chromosome-level genome of Camellia lanceoleosa provides a valuable resource for understanding genome evolution and self-incompatibility.</title>
        <authorList>
            <person name="Gong W."/>
            <person name="Xiao S."/>
            <person name="Wang L."/>
            <person name="Liao Z."/>
            <person name="Chang Y."/>
            <person name="Mo W."/>
            <person name="Hu G."/>
            <person name="Li W."/>
            <person name="Zhao G."/>
            <person name="Zhu H."/>
            <person name="Hu X."/>
            <person name="Ji K."/>
            <person name="Xiang X."/>
            <person name="Song Q."/>
            <person name="Yuan D."/>
            <person name="Jin S."/>
            <person name="Zhang L."/>
        </authorList>
    </citation>
    <scope>NUCLEOTIDE SEQUENCE [LARGE SCALE GENOMIC DNA]</scope>
    <source>
        <strain evidence="1">SQ_2022a</strain>
    </source>
</reference>
<sequence>MAGYEARSGCGYVHELLRPELHLQTQPSDSPNKDHQKTNNPDADAVATSSCRSRGRPPGSKNKPKPPIIITRDNPYALRSHLLEVSAAAAAAPGGSVVTLHGRFQLLSISGTVLPPSNTGGLCIFLSCGEGQIVGGSVVVPLVASGGPVVLIAASMLRFKSMPRV</sequence>
<name>A0ACC0FAC8_9ERIC</name>
<gene>
    <name evidence="1" type="ORF">LOK49_LG14G01510</name>
</gene>
<evidence type="ECO:0000313" key="1">
    <source>
        <dbReference type="EMBL" id="KAI7985610.1"/>
    </source>
</evidence>
<evidence type="ECO:0000313" key="2">
    <source>
        <dbReference type="Proteomes" id="UP001060215"/>
    </source>
</evidence>
<organism evidence="1 2">
    <name type="scientific">Camellia lanceoleosa</name>
    <dbReference type="NCBI Taxonomy" id="1840588"/>
    <lineage>
        <taxon>Eukaryota</taxon>
        <taxon>Viridiplantae</taxon>
        <taxon>Streptophyta</taxon>
        <taxon>Embryophyta</taxon>
        <taxon>Tracheophyta</taxon>
        <taxon>Spermatophyta</taxon>
        <taxon>Magnoliopsida</taxon>
        <taxon>eudicotyledons</taxon>
        <taxon>Gunneridae</taxon>
        <taxon>Pentapetalae</taxon>
        <taxon>asterids</taxon>
        <taxon>Ericales</taxon>
        <taxon>Theaceae</taxon>
        <taxon>Camellia</taxon>
    </lineage>
</organism>